<evidence type="ECO:0000256" key="2">
    <source>
        <dbReference type="ARBA" id="ARBA00023027"/>
    </source>
</evidence>
<keyword evidence="1" id="KW-0560">Oxidoreductase</keyword>
<evidence type="ECO:0000313" key="5">
    <source>
        <dbReference type="EMBL" id="TQL99151.1"/>
    </source>
</evidence>
<name>A0A543CPX2_9ACTN</name>
<dbReference type="GO" id="GO:0016616">
    <property type="term" value="F:oxidoreductase activity, acting on the CH-OH group of donors, NAD or NADP as acceptor"/>
    <property type="evidence" value="ECO:0007669"/>
    <property type="project" value="InterPro"/>
</dbReference>
<sequence>MSESRNNRVIEWDLAVIGLGYVGMPLVREAVRSGMRVAGLDVDSTRVNLLNAGTSHVDDLTDGDVEALLAQGFRATTDESVLASADTVVICVPTPLDEDRRPDLGAVIGAAETVARHLSPDTLVVLESTTWPGTTEEVMRPLLEKSGLTAGTDFHLAYSPERIDPGNPVYDLRNTPKIVGGVTGACLDRAMGFYGKLVEQVVPVRGTREAEMAKLLENTYRQVNIALVNEIAVLCDELAIDVWDTISAAATKPFGYQAFRPGPGVGGHCIPIDPSYLSHRVRRLGRQFQFAELAQQVNDHMPAYVAERAVRMLHRHGRCANGASVLLLGVTYKPDIADGRESPATPLARRLRAAGADVGYFDPLIEDWSADGEAVRRVHDLDEALASSDLVILLQPHRSFDLSHIAVRALLVLDTRGVLSASETVERL</sequence>
<gene>
    <name evidence="5" type="ORF">FB559_4807</name>
</gene>
<dbReference type="NCBIfam" id="TIGR03026">
    <property type="entry name" value="NDP-sugDHase"/>
    <property type="match status" value="1"/>
</dbReference>
<dbReference type="RefSeq" id="WP_141957734.1">
    <property type="nucleotide sequence ID" value="NZ_VFOZ01000001.1"/>
</dbReference>
<dbReference type="InterPro" id="IPR014026">
    <property type="entry name" value="UDP-Glc/GDP-Man_DH_dimer"/>
</dbReference>
<dbReference type="InterPro" id="IPR036291">
    <property type="entry name" value="NAD(P)-bd_dom_sf"/>
</dbReference>
<dbReference type="Pfam" id="PF03721">
    <property type="entry name" value="UDPG_MGDP_dh_N"/>
    <property type="match status" value="1"/>
</dbReference>
<dbReference type="InterPro" id="IPR036220">
    <property type="entry name" value="UDP-Glc/GDP-Man_DH_C_sf"/>
</dbReference>
<dbReference type="PANTHER" id="PTHR43491">
    <property type="entry name" value="UDP-N-ACETYL-D-MANNOSAMINE DEHYDROGENASE"/>
    <property type="match status" value="1"/>
</dbReference>
<dbReference type="InterPro" id="IPR008927">
    <property type="entry name" value="6-PGluconate_DH-like_C_sf"/>
</dbReference>
<feature type="domain" description="UDP-glucose/GDP-mannose dehydrogenase C-terminal" evidence="4">
    <location>
        <begin position="326"/>
        <end position="421"/>
    </location>
</feature>
<evidence type="ECO:0000259" key="4">
    <source>
        <dbReference type="SMART" id="SM00984"/>
    </source>
</evidence>
<dbReference type="InterPro" id="IPR028359">
    <property type="entry name" value="UDP_ManNAc/GlcNAc_DH"/>
</dbReference>
<comment type="similarity">
    <text evidence="3">Belongs to the UDP-glucose/GDP-mannose dehydrogenase family.</text>
</comment>
<dbReference type="AlphaFoldDB" id="A0A543CPX2"/>
<evidence type="ECO:0000256" key="3">
    <source>
        <dbReference type="PIRNR" id="PIRNR000124"/>
    </source>
</evidence>
<dbReference type="InterPro" id="IPR017476">
    <property type="entry name" value="UDP-Glc/GDP-Man"/>
</dbReference>
<dbReference type="Gene3D" id="3.40.50.720">
    <property type="entry name" value="NAD(P)-binding Rossmann-like Domain"/>
    <property type="match status" value="2"/>
</dbReference>
<evidence type="ECO:0000256" key="1">
    <source>
        <dbReference type="ARBA" id="ARBA00023002"/>
    </source>
</evidence>
<comment type="caution">
    <text evidence="5">The sequence shown here is derived from an EMBL/GenBank/DDBJ whole genome shotgun (WGS) entry which is preliminary data.</text>
</comment>
<dbReference type="SUPFAM" id="SSF52413">
    <property type="entry name" value="UDP-glucose/GDP-mannose dehydrogenase C-terminal domain"/>
    <property type="match status" value="1"/>
</dbReference>
<protein>
    <submittedName>
        <fullName evidence="5">Nucleotide sugar dehydrogenase</fullName>
    </submittedName>
</protein>
<dbReference type="GO" id="GO:0016628">
    <property type="term" value="F:oxidoreductase activity, acting on the CH-CH group of donors, NAD or NADP as acceptor"/>
    <property type="evidence" value="ECO:0007669"/>
    <property type="project" value="InterPro"/>
</dbReference>
<keyword evidence="6" id="KW-1185">Reference proteome</keyword>
<dbReference type="GO" id="GO:0000271">
    <property type="term" value="P:polysaccharide biosynthetic process"/>
    <property type="evidence" value="ECO:0007669"/>
    <property type="project" value="InterPro"/>
</dbReference>
<dbReference type="Proteomes" id="UP000316096">
    <property type="component" value="Unassembled WGS sequence"/>
</dbReference>
<dbReference type="OrthoDB" id="5193947at2"/>
<proteinExistence type="inferred from homology"/>
<accession>A0A543CPX2</accession>
<dbReference type="Pfam" id="PF00984">
    <property type="entry name" value="UDPG_MGDP_dh"/>
    <property type="match status" value="1"/>
</dbReference>
<dbReference type="Pfam" id="PF03720">
    <property type="entry name" value="UDPG_MGDP_dh_C"/>
    <property type="match status" value="1"/>
</dbReference>
<dbReference type="SUPFAM" id="SSF48179">
    <property type="entry name" value="6-phosphogluconate dehydrogenase C-terminal domain-like"/>
    <property type="match status" value="1"/>
</dbReference>
<reference evidence="5 6" key="1">
    <citation type="submission" date="2019-06" db="EMBL/GenBank/DDBJ databases">
        <title>Sequencing the genomes of 1000 actinobacteria strains.</title>
        <authorList>
            <person name="Klenk H.-P."/>
        </authorList>
    </citation>
    <scope>NUCLEOTIDE SEQUENCE [LARGE SCALE GENOMIC DNA]</scope>
    <source>
        <strain evidence="5 6">DSM 102200</strain>
    </source>
</reference>
<dbReference type="SMART" id="SM00984">
    <property type="entry name" value="UDPG_MGDP_dh_C"/>
    <property type="match status" value="1"/>
</dbReference>
<dbReference type="InterPro" id="IPR001732">
    <property type="entry name" value="UDP-Glc/GDP-Man_DH_N"/>
</dbReference>
<organism evidence="5 6">
    <name type="scientific">Actinoallomurus bryophytorum</name>
    <dbReference type="NCBI Taxonomy" id="1490222"/>
    <lineage>
        <taxon>Bacteria</taxon>
        <taxon>Bacillati</taxon>
        <taxon>Actinomycetota</taxon>
        <taxon>Actinomycetes</taxon>
        <taxon>Streptosporangiales</taxon>
        <taxon>Thermomonosporaceae</taxon>
        <taxon>Actinoallomurus</taxon>
    </lineage>
</organism>
<keyword evidence="2" id="KW-0520">NAD</keyword>
<dbReference type="PIRSF" id="PIRSF000124">
    <property type="entry name" value="UDPglc_GDPman_dh"/>
    <property type="match status" value="1"/>
</dbReference>
<dbReference type="PANTHER" id="PTHR43491:SF1">
    <property type="entry name" value="UDP-N-ACETYL-D-MANNOSAMINE DEHYDROGENASE"/>
    <property type="match status" value="1"/>
</dbReference>
<dbReference type="EMBL" id="VFOZ01000001">
    <property type="protein sequence ID" value="TQL99151.1"/>
    <property type="molecule type" value="Genomic_DNA"/>
</dbReference>
<dbReference type="GO" id="GO:0051287">
    <property type="term" value="F:NAD binding"/>
    <property type="evidence" value="ECO:0007669"/>
    <property type="project" value="InterPro"/>
</dbReference>
<dbReference type="SUPFAM" id="SSF51735">
    <property type="entry name" value="NAD(P)-binding Rossmann-fold domains"/>
    <property type="match status" value="1"/>
</dbReference>
<dbReference type="InterPro" id="IPR014027">
    <property type="entry name" value="UDP-Glc/GDP-Man_DH_C"/>
</dbReference>
<dbReference type="PIRSF" id="PIRSF500136">
    <property type="entry name" value="UDP_ManNAc_DH"/>
    <property type="match status" value="1"/>
</dbReference>
<evidence type="ECO:0000313" key="6">
    <source>
        <dbReference type="Proteomes" id="UP000316096"/>
    </source>
</evidence>